<reference evidence="2 3" key="1">
    <citation type="submission" date="2007-08" db="EMBL/GenBank/DDBJ databases">
        <title>Draft genome sequence of Clostridium leptum (DSM 753).</title>
        <authorList>
            <person name="Sudarsanam P."/>
            <person name="Ley R."/>
            <person name="Guruge J."/>
            <person name="Turnbaugh P.J."/>
            <person name="Mahowald M."/>
            <person name="Liep D."/>
            <person name="Gordon J."/>
        </authorList>
    </citation>
    <scope>NUCLEOTIDE SEQUENCE [LARGE SCALE GENOMIC DNA]</scope>
    <source>
        <strain evidence="2 3">DSM 753</strain>
    </source>
</reference>
<dbReference type="EMBL" id="ABCB02000021">
    <property type="protein sequence ID" value="EDO59793.1"/>
    <property type="molecule type" value="Genomic_DNA"/>
</dbReference>
<reference evidence="2 3" key="2">
    <citation type="submission" date="2007-08" db="EMBL/GenBank/DDBJ databases">
        <authorList>
            <person name="Fulton L."/>
            <person name="Clifton S."/>
            <person name="Fulton B."/>
            <person name="Xu J."/>
            <person name="Minx P."/>
            <person name="Pepin K.H."/>
            <person name="Johnson M."/>
            <person name="Thiruvilangam P."/>
            <person name="Bhonagiri V."/>
            <person name="Nash W.E."/>
            <person name="Wang C."/>
            <person name="Mardis E.R."/>
            <person name="Wilson R.K."/>
        </authorList>
    </citation>
    <scope>NUCLEOTIDE SEQUENCE [LARGE SCALE GENOMIC DNA]</scope>
    <source>
        <strain evidence="2 3">DSM 753</strain>
    </source>
</reference>
<dbReference type="eggNOG" id="ENOG50332QD">
    <property type="taxonomic scope" value="Bacteria"/>
</dbReference>
<evidence type="ECO:0000256" key="1">
    <source>
        <dbReference type="SAM" id="MobiDB-lite"/>
    </source>
</evidence>
<accession>A7VZ15</accession>
<dbReference type="HOGENOM" id="CLU_1632537_0_0_9"/>
<comment type="caution">
    <text evidence="2">The sequence shown here is derived from an EMBL/GenBank/DDBJ whole genome shotgun (WGS) entry which is preliminary data.</text>
</comment>
<organism evidence="2 3">
    <name type="scientific">[Clostridium] leptum DSM 753</name>
    <dbReference type="NCBI Taxonomy" id="428125"/>
    <lineage>
        <taxon>Bacteria</taxon>
        <taxon>Bacillati</taxon>
        <taxon>Bacillota</taxon>
        <taxon>Clostridia</taxon>
        <taxon>Eubacteriales</taxon>
        <taxon>Oscillospiraceae</taxon>
        <taxon>Oscillospiraceae incertae sedis</taxon>
    </lineage>
</organism>
<proteinExistence type="predicted"/>
<dbReference type="Proteomes" id="UP000003490">
    <property type="component" value="Unassembled WGS sequence"/>
</dbReference>
<evidence type="ECO:0000313" key="2">
    <source>
        <dbReference type="EMBL" id="EDO59793.1"/>
    </source>
</evidence>
<name>A7VZ15_9FIRM</name>
<protein>
    <submittedName>
        <fullName evidence="2">Uncharacterized protein</fullName>
    </submittedName>
</protein>
<evidence type="ECO:0000313" key="3">
    <source>
        <dbReference type="Proteomes" id="UP000003490"/>
    </source>
</evidence>
<feature type="region of interest" description="Disordered" evidence="1">
    <location>
        <begin position="66"/>
        <end position="105"/>
    </location>
</feature>
<gene>
    <name evidence="2" type="ORF">CLOLEP_03844</name>
</gene>
<feature type="compositionally biased region" description="Polar residues" evidence="1">
    <location>
        <begin position="67"/>
        <end position="96"/>
    </location>
</feature>
<dbReference type="AlphaFoldDB" id="A7VZ15"/>
<sequence length="180" mass="19254">MNNEQLDLASIYGIPSCAGGDCSPGAVFTPTNPSPSTPGNRIPTLEEIAGYNIQNPKIPAPLPQIQPTPGQSVPMTGSNVGESTSHMQSQTPSTNPLAPLTPTNQPPPISGESLQYLNGFLRTQLGRTVTVEFLVGANTLVDRTGVLLAVGANYILINEIQTDDITACDFYNIKFIRFYY</sequence>